<dbReference type="InterPro" id="IPR043502">
    <property type="entry name" value="DNA/RNA_pol_sf"/>
</dbReference>
<dbReference type="EMBL" id="QXGA01006439">
    <property type="protein sequence ID" value="KAE9063103.1"/>
    <property type="molecule type" value="Genomic_DNA"/>
</dbReference>
<dbReference type="SUPFAM" id="SSF56672">
    <property type="entry name" value="DNA/RNA polymerases"/>
    <property type="match status" value="1"/>
</dbReference>
<comment type="caution">
    <text evidence="2">The sequence shown here is derived from an EMBL/GenBank/DDBJ whole genome shotgun (WGS) entry which is preliminary data.</text>
</comment>
<evidence type="ECO:0000259" key="1">
    <source>
        <dbReference type="Pfam" id="PF07727"/>
    </source>
</evidence>
<protein>
    <recommendedName>
        <fullName evidence="1">Reverse transcriptase Ty1/copia-type domain-containing protein</fullName>
    </recommendedName>
</protein>
<dbReference type="CDD" id="cd09272">
    <property type="entry name" value="RNase_HI_RT_Ty1"/>
    <property type="match status" value="1"/>
</dbReference>
<dbReference type="Proteomes" id="UP000440732">
    <property type="component" value="Unassembled WGS sequence"/>
</dbReference>
<dbReference type="InterPro" id="IPR013103">
    <property type="entry name" value="RVT_2"/>
</dbReference>
<sequence length="541" mass="61595">MSRILDKNGRPTRASDIRVPKNRREMLRSKWREFFLMAEMEEMAALKAKGVIMEIPGEEMPEEALLVNTMWVYALKSDHQGYVIRFKARIVALGNYQRPGIDFKETFAPVARMSSFRLLLAIAAELGLSVYGGDINTAYLNAKLAIRQYLRSINGYPCKVNGHVYVVLKALYGLRQSGREWNSELNQWLTDRGYQRSLTEPCLYYRFEEETIVYVLVYVDDILVATNNEQYKEKLFEDLNKAYGIKDQGLLTQYLGVEVEQTPGRITIRQGKYAREILAKFGYEEAHAVGNPMEVNARLAPIEEDEKAETSFPYREAVGMLMYLATSTRPDLAFALGQLSRFVANPLPKHVGALKRVLRYVAGTLDYGITYSRKQTEAKDVVLEGFCDSDWANDPEQRKSTTGFVFTLAGGALAWMSRRQSIIALSTAEAEYVAACEASMEAVAESNILQEILPHHEVKLRIGIDNQAAHVMATNPTYSRRTRHIELRWHYVREQVQKGVIELHKVRGEFNPADTFTKPLDEKRLKDLLQMTGVGNEDSQD</sequence>
<accession>A0A6A3PPW4</accession>
<evidence type="ECO:0000313" key="2">
    <source>
        <dbReference type="EMBL" id="KAE9063103.1"/>
    </source>
</evidence>
<dbReference type="PANTHER" id="PTHR11439">
    <property type="entry name" value="GAG-POL-RELATED RETROTRANSPOSON"/>
    <property type="match status" value="1"/>
</dbReference>
<name>A0A6A3PPW4_9STRA</name>
<evidence type="ECO:0000313" key="3">
    <source>
        <dbReference type="Proteomes" id="UP000440732"/>
    </source>
</evidence>
<gene>
    <name evidence="2" type="ORF">PF006_g31028</name>
</gene>
<proteinExistence type="predicted"/>
<organism evidence="2 3">
    <name type="scientific">Phytophthora fragariae</name>
    <dbReference type="NCBI Taxonomy" id="53985"/>
    <lineage>
        <taxon>Eukaryota</taxon>
        <taxon>Sar</taxon>
        <taxon>Stramenopiles</taxon>
        <taxon>Oomycota</taxon>
        <taxon>Peronosporomycetes</taxon>
        <taxon>Peronosporales</taxon>
        <taxon>Peronosporaceae</taxon>
        <taxon>Phytophthora</taxon>
    </lineage>
</organism>
<dbReference type="AlphaFoldDB" id="A0A6A3PPW4"/>
<dbReference type="PANTHER" id="PTHR11439:SF491">
    <property type="entry name" value="INTEGRASE CATALYTIC DOMAIN-CONTAINING PROTEIN"/>
    <property type="match status" value="1"/>
</dbReference>
<feature type="domain" description="Reverse transcriptase Ty1/copia-type" evidence="1">
    <location>
        <begin position="60"/>
        <end position="294"/>
    </location>
</feature>
<dbReference type="Pfam" id="PF07727">
    <property type="entry name" value="RVT_2"/>
    <property type="match status" value="1"/>
</dbReference>
<reference evidence="2 3" key="1">
    <citation type="submission" date="2018-08" db="EMBL/GenBank/DDBJ databases">
        <title>Genomic investigation of the strawberry pathogen Phytophthora fragariae indicates pathogenicity is determined by transcriptional variation in three key races.</title>
        <authorList>
            <person name="Adams T.M."/>
            <person name="Armitage A.D."/>
            <person name="Sobczyk M.K."/>
            <person name="Bates H.J."/>
            <person name="Dunwell J.M."/>
            <person name="Nellist C.F."/>
            <person name="Harrison R.J."/>
        </authorList>
    </citation>
    <scope>NUCLEOTIDE SEQUENCE [LARGE SCALE GENOMIC DNA]</scope>
    <source>
        <strain evidence="2 3">NOV-5</strain>
    </source>
</reference>